<accession>A0ABY1NV70</accession>
<dbReference type="EMBL" id="FXTY01000003">
    <property type="protein sequence ID" value="SMP19104.1"/>
    <property type="molecule type" value="Genomic_DNA"/>
</dbReference>
<evidence type="ECO:0000313" key="1">
    <source>
        <dbReference type="EMBL" id="SMP19104.1"/>
    </source>
</evidence>
<sequence>MCLRPLLLIGSGLRWDMALSHTAKPPARSKWASSNINARFARSRTVTNRHLARQDRPAPDGDSWLFGHHLSHIFAPDQSTLEQHTLRSPWIVRDNTIHTGLNHTVHVIHFIHGPG</sequence>
<evidence type="ECO:0000313" key="2">
    <source>
        <dbReference type="Proteomes" id="UP001157961"/>
    </source>
</evidence>
<name>A0ABY1NV70_9RHOB</name>
<comment type="caution">
    <text evidence="1">The sequence shown here is derived from an EMBL/GenBank/DDBJ whole genome shotgun (WGS) entry which is preliminary data.</text>
</comment>
<evidence type="ECO:0008006" key="3">
    <source>
        <dbReference type="Google" id="ProtNLM"/>
    </source>
</evidence>
<protein>
    <recommendedName>
        <fullName evidence="3">Secreted protein</fullName>
    </recommendedName>
</protein>
<proteinExistence type="predicted"/>
<reference evidence="1 2" key="1">
    <citation type="submission" date="2017-05" db="EMBL/GenBank/DDBJ databases">
        <authorList>
            <person name="Varghese N."/>
            <person name="Submissions S."/>
        </authorList>
    </citation>
    <scope>NUCLEOTIDE SEQUENCE [LARGE SCALE GENOMIC DNA]</scope>
    <source>
        <strain evidence="1 2">DSM 29734</strain>
    </source>
</reference>
<keyword evidence="2" id="KW-1185">Reference proteome</keyword>
<organism evidence="1 2">
    <name type="scientific">Shimia sagamensis</name>
    <dbReference type="NCBI Taxonomy" id="1566352"/>
    <lineage>
        <taxon>Bacteria</taxon>
        <taxon>Pseudomonadati</taxon>
        <taxon>Pseudomonadota</taxon>
        <taxon>Alphaproteobacteria</taxon>
        <taxon>Rhodobacterales</taxon>
        <taxon>Roseobacteraceae</taxon>
    </lineage>
</organism>
<dbReference type="Proteomes" id="UP001157961">
    <property type="component" value="Unassembled WGS sequence"/>
</dbReference>
<gene>
    <name evidence="1" type="ORF">SAMN06265373_103388</name>
</gene>